<keyword evidence="1 4" id="KW-0808">Transferase</keyword>
<evidence type="ECO:0000256" key="2">
    <source>
        <dbReference type="ARBA" id="ARBA00023315"/>
    </source>
</evidence>
<dbReference type="InterPro" id="IPR050832">
    <property type="entry name" value="Bact_Acetyltransf"/>
</dbReference>
<dbReference type="eggNOG" id="COG3153">
    <property type="taxonomic scope" value="Bacteria"/>
</dbReference>
<evidence type="ECO:0000256" key="1">
    <source>
        <dbReference type="ARBA" id="ARBA00022679"/>
    </source>
</evidence>
<proteinExistence type="predicted"/>
<dbReference type="Gene3D" id="3.40.630.30">
    <property type="match status" value="1"/>
</dbReference>
<evidence type="ECO:0000313" key="5">
    <source>
        <dbReference type="Proteomes" id="UP000015503"/>
    </source>
</evidence>
<dbReference type="AlphaFoldDB" id="S6BGF2"/>
<keyword evidence="5" id="KW-1185">Reference proteome</keyword>
<dbReference type="InterPro" id="IPR000182">
    <property type="entry name" value="GNAT_dom"/>
</dbReference>
<keyword evidence="2" id="KW-0012">Acyltransferase</keyword>
<dbReference type="Proteomes" id="UP000015503">
    <property type="component" value="Chromosome"/>
</dbReference>
<dbReference type="PATRIC" id="fig|1245471.3.peg.2456"/>
<dbReference type="HOGENOM" id="CLU_081840_2_0_6"/>
<feature type="domain" description="N-acetyltransferase" evidence="3">
    <location>
        <begin position="3"/>
        <end position="154"/>
    </location>
</feature>
<dbReference type="GO" id="GO:0016747">
    <property type="term" value="F:acyltransferase activity, transferring groups other than amino-acyl groups"/>
    <property type="evidence" value="ECO:0007669"/>
    <property type="project" value="InterPro"/>
</dbReference>
<dbReference type="PROSITE" id="PS51186">
    <property type="entry name" value="GNAT"/>
    <property type="match status" value="1"/>
</dbReference>
<dbReference type="OrthoDB" id="9797178at2"/>
<evidence type="ECO:0000259" key="3">
    <source>
        <dbReference type="PROSITE" id="PS51186"/>
    </source>
</evidence>
<dbReference type="STRING" id="1245471.PCA10_24270"/>
<dbReference type="Pfam" id="PF13508">
    <property type="entry name" value="Acetyltransf_7"/>
    <property type="match status" value="1"/>
</dbReference>
<organism evidence="4 5">
    <name type="scientific">Metapseudomonas resinovorans NBRC 106553</name>
    <dbReference type="NCBI Taxonomy" id="1245471"/>
    <lineage>
        <taxon>Bacteria</taxon>
        <taxon>Pseudomonadati</taxon>
        <taxon>Pseudomonadota</taxon>
        <taxon>Gammaproteobacteria</taxon>
        <taxon>Pseudomonadales</taxon>
        <taxon>Pseudomonadaceae</taxon>
        <taxon>Metapseudomonas</taxon>
    </lineage>
</organism>
<accession>S6BGF2</accession>
<name>S6BGF2_METRE</name>
<dbReference type="CDD" id="cd04301">
    <property type="entry name" value="NAT_SF"/>
    <property type="match status" value="1"/>
</dbReference>
<dbReference type="EMBL" id="AP013068">
    <property type="protein sequence ID" value="BAN48159.1"/>
    <property type="molecule type" value="Genomic_DNA"/>
</dbReference>
<reference evidence="4 5" key="1">
    <citation type="journal article" date="2013" name="Genome Announc.">
        <title>Complete Genome Sequence of the Carbazole Degrader Pseudomonas resinovorans Strain CA10 (NBRC 106553).</title>
        <authorList>
            <person name="Shintani M."/>
            <person name="Hosoyama A."/>
            <person name="Ohji S."/>
            <person name="Tsuchikane K."/>
            <person name="Takarada H."/>
            <person name="Yamazoe A."/>
            <person name="Fujita N."/>
            <person name="Nojiri H."/>
        </authorList>
    </citation>
    <scope>NUCLEOTIDE SEQUENCE [LARGE SCALE GENOMIC DNA]</scope>
    <source>
        <strain evidence="4 5">NBRC 106553</strain>
    </source>
</reference>
<sequence length="168" mass="17333">MSLVIRAERAGDIAAIEALTAAAFATAPHSSGTEQYIVNALRRAGQLSISLVAEDDGAIVGHVALSPVRISSGASGWYGLGPISVAPARQGQGIGARLMEAALTGLRELGAQGCVLLGDPAWYARFGFAPQPGLVLPGVPPEYFQALSFSGDWPQGEVSYHLAFEATA</sequence>
<protein>
    <submittedName>
        <fullName evidence="4">Putative acetyltransferase</fullName>
    </submittedName>
</protein>
<dbReference type="KEGG" id="pre:PCA10_24270"/>
<dbReference type="InterPro" id="IPR016181">
    <property type="entry name" value="Acyl_CoA_acyltransferase"/>
</dbReference>
<evidence type="ECO:0000313" key="4">
    <source>
        <dbReference type="EMBL" id="BAN48159.1"/>
    </source>
</evidence>
<gene>
    <name evidence="4" type="ORF">PCA10_24270</name>
</gene>
<dbReference type="SUPFAM" id="SSF55729">
    <property type="entry name" value="Acyl-CoA N-acyltransferases (Nat)"/>
    <property type="match status" value="1"/>
</dbReference>
<dbReference type="PANTHER" id="PTHR43877:SF1">
    <property type="entry name" value="ACETYLTRANSFERASE"/>
    <property type="match status" value="1"/>
</dbReference>
<dbReference type="PANTHER" id="PTHR43877">
    <property type="entry name" value="AMINOALKYLPHOSPHONATE N-ACETYLTRANSFERASE-RELATED-RELATED"/>
    <property type="match status" value="1"/>
</dbReference>
<dbReference type="RefSeq" id="WP_016492355.1">
    <property type="nucleotide sequence ID" value="NC_021499.1"/>
</dbReference>